<name>A0A7V2T589_LEUMU</name>
<evidence type="ECO:0000313" key="1">
    <source>
        <dbReference type="EMBL" id="HFC93581.1"/>
    </source>
</evidence>
<evidence type="ECO:0008006" key="2">
    <source>
        <dbReference type="Google" id="ProtNLM"/>
    </source>
</evidence>
<accession>A0A7V2T589</accession>
<protein>
    <recommendedName>
        <fullName evidence="2">Lipoprotein</fullName>
    </recommendedName>
</protein>
<dbReference type="EMBL" id="DRMS01000466">
    <property type="protein sequence ID" value="HFC93581.1"/>
    <property type="molecule type" value="Genomic_DNA"/>
</dbReference>
<comment type="caution">
    <text evidence="1">The sequence shown here is derived from an EMBL/GenBank/DDBJ whole genome shotgun (WGS) entry which is preliminary data.</text>
</comment>
<organism evidence="1">
    <name type="scientific">Leucothrix mucor</name>
    <dbReference type="NCBI Taxonomy" id="45248"/>
    <lineage>
        <taxon>Bacteria</taxon>
        <taxon>Pseudomonadati</taxon>
        <taxon>Pseudomonadota</taxon>
        <taxon>Gammaproteobacteria</taxon>
        <taxon>Thiotrichales</taxon>
        <taxon>Thiotrichaceae</taxon>
        <taxon>Leucothrix</taxon>
    </lineage>
</organism>
<reference evidence="1" key="1">
    <citation type="journal article" date="2020" name="mSystems">
        <title>Genome- and Community-Level Interaction Insights into Carbon Utilization and Element Cycling Functions of Hydrothermarchaeota in Hydrothermal Sediment.</title>
        <authorList>
            <person name="Zhou Z."/>
            <person name="Liu Y."/>
            <person name="Xu W."/>
            <person name="Pan J."/>
            <person name="Luo Z.H."/>
            <person name="Li M."/>
        </authorList>
    </citation>
    <scope>NUCLEOTIDE SEQUENCE [LARGE SCALE GENOMIC DNA]</scope>
    <source>
        <strain evidence="1">HyVt-493</strain>
    </source>
</reference>
<dbReference type="Proteomes" id="UP000885750">
    <property type="component" value="Unassembled WGS sequence"/>
</dbReference>
<sequence>MMNKLMILGLILILTGCTSYVDRSCKGGNFYETAAKSGSIGWVNLYGNFNRKNYNIKTVDNKYAKPIIRELDLKVKVNKTERWISLVNGCSFYTGYFSDGTTIRWKGPYKMS</sequence>
<proteinExistence type="predicted"/>
<gene>
    <name evidence="1" type="ORF">ENJ51_12300</name>
</gene>
<dbReference type="PROSITE" id="PS51257">
    <property type="entry name" value="PROKAR_LIPOPROTEIN"/>
    <property type="match status" value="1"/>
</dbReference>
<dbReference type="AlphaFoldDB" id="A0A7V2T589"/>